<evidence type="ECO:0000256" key="1">
    <source>
        <dbReference type="ARBA" id="ARBA00004651"/>
    </source>
</evidence>
<keyword evidence="6 7" id="KW-0472">Membrane</keyword>
<dbReference type="Gene3D" id="1.10.3720.10">
    <property type="entry name" value="MetI-like"/>
    <property type="match status" value="1"/>
</dbReference>
<dbReference type="InterPro" id="IPR051393">
    <property type="entry name" value="ABC_transporter_permease"/>
</dbReference>
<dbReference type="PANTHER" id="PTHR30193:SF1">
    <property type="entry name" value="ABC TRANSPORTER PERMEASE PROTEIN YESP-RELATED"/>
    <property type="match status" value="1"/>
</dbReference>
<proteinExistence type="predicted"/>
<comment type="caution">
    <text evidence="8">The sequence shown here is derived from an EMBL/GenBank/DDBJ whole genome shotgun (WGS) entry which is preliminary data.</text>
</comment>
<dbReference type="EMBL" id="BARV01008404">
    <property type="protein sequence ID" value="GAI03532.1"/>
    <property type="molecule type" value="Genomic_DNA"/>
</dbReference>
<comment type="subcellular location">
    <subcellularLocation>
        <location evidence="1">Cell membrane</location>
        <topology evidence="1">Multi-pass membrane protein</topology>
    </subcellularLocation>
</comment>
<evidence type="ECO:0008006" key="9">
    <source>
        <dbReference type="Google" id="ProtNLM"/>
    </source>
</evidence>
<gene>
    <name evidence="8" type="ORF">S06H3_16902</name>
</gene>
<feature type="transmembrane region" description="Helical" evidence="7">
    <location>
        <begin position="12"/>
        <end position="38"/>
    </location>
</feature>
<name>X1K960_9ZZZZ</name>
<keyword evidence="3" id="KW-1003">Cell membrane</keyword>
<feature type="transmembrane region" description="Helical" evidence="7">
    <location>
        <begin position="106"/>
        <end position="123"/>
    </location>
</feature>
<keyword evidence="5 7" id="KW-1133">Transmembrane helix</keyword>
<protein>
    <recommendedName>
        <fullName evidence="9">ABC transmembrane type-1 domain-containing protein</fullName>
    </recommendedName>
</protein>
<dbReference type="GO" id="GO:0005886">
    <property type="term" value="C:plasma membrane"/>
    <property type="evidence" value="ECO:0007669"/>
    <property type="project" value="UniProtKB-SubCell"/>
</dbReference>
<evidence type="ECO:0000256" key="4">
    <source>
        <dbReference type="ARBA" id="ARBA00022692"/>
    </source>
</evidence>
<keyword evidence="4 7" id="KW-0812">Transmembrane</keyword>
<organism evidence="8">
    <name type="scientific">marine sediment metagenome</name>
    <dbReference type="NCBI Taxonomy" id="412755"/>
    <lineage>
        <taxon>unclassified sequences</taxon>
        <taxon>metagenomes</taxon>
        <taxon>ecological metagenomes</taxon>
    </lineage>
</organism>
<evidence type="ECO:0000256" key="2">
    <source>
        <dbReference type="ARBA" id="ARBA00022448"/>
    </source>
</evidence>
<feature type="transmembrane region" description="Helical" evidence="7">
    <location>
        <begin position="74"/>
        <end position="94"/>
    </location>
</feature>
<accession>X1K960</accession>
<dbReference type="InterPro" id="IPR035906">
    <property type="entry name" value="MetI-like_sf"/>
</dbReference>
<evidence type="ECO:0000256" key="3">
    <source>
        <dbReference type="ARBA" id="ARBA00022475"/>
    </source>
</evidence>
<keyword evidence="2" id="KW-0813">Transport</keyword>
<sequence length="136" mass="15692">MKLTSRQREAVAGYLFLMPWIIGFIWFNIGPIIVSFFLSLCKYDLINFEFIGLSNYKKFITDELFWQSLKVTSIYTFFVVFLNTVGGLLVAMLLNQKIKGLGIFRTIFYLPTVVSGIAVALWYPPNRVGKYLTGFF</sequence>
<evidence type="ECO:0000313" key="8">
    <source>
        <dbReference type="EMBL" id="GAI03532.1"/>
    </source>
</evidence>
<evidence type="ECO:0000256" key="7">
    <source>
        <dbReference type="SAM" id="Phobius"/>
    </source>
</evidence>
<reference evidence="8" key="1">
    <citation type="journal article" date="2014" name="Front. Microbiol.">
        <title>High frequency of phylogenetically diverse reductive dehalogenase-homologous genes in deep subseafloor sedimentary metagenomes.</title>
        <authorList>
            <person name="Kawai M."/>
            <person name="Futagami T."/>
            <person name="Toyoda A."/>
            <person name="Takaki Y."/>
            <person name="Nishi S."/>
            <person name="Hori S."/>
            <person name="Arai W."/>
            <person name="Tsubouchi T."/>
            <person name="Morono Y."/>
            <person name="Uchiyama I."/>
            <person name="Ito T."/>
            <person name="Fujiyama A."/>
            <person name="Inagaki F."/>
            <person name="Takami H."/>
        </authorList>
    </citation>
    <scope>NUCLEOTIDE SEQUENCE</scope>
    <source>
        <strain evidence="8">Expedition CK06-06</strain>
    </source>
</reference>
<dbReference type="PANTHER" id="PTHR30193">
    <property type="entry name" value="ABC TRANSPORTER PERMEASE PROTEIN"/>
    <property type="match status" value="1"/>
</dbReference>
<evidence type="ECO:0000256" key="5">
    <source>
        <dbReference type="ARBA" id="ARBA00022989"/>
    </source>
</evidence>
<dbReference type="SUPFAM" id="SSF161098">
    <property type="entry name" value="MetI-like"/>
    <property type="match status" value="1"/>
</dbReference>
<dbReference type="AlphaFoldDB" id="X1K960"/>
<evidence type="ECO:0000256" key="6">
    <source>
        <dbReference type="ARBA" id="ARBA00023136"/>
    </source>
</evidence>